<evidence type="ECO:0000256" key="2">
    <source>
        <dbReference type="SAM" id="Phobius"/>
    </source>
</evidence>
<feature type="region of interest" description="Disordered" evidence="1">
    <location>
        <begin position="52"/>
        <end position="74"/>
    </location>
</feature>
<comment type="caution">
    <text evidence="3">The sequence shown here is derived from an EMBL/GenBank/DDBJ whole genome shotgun (WGS) entry which is preliminary data.</text>
</comment>
<sequence length="148" mass="16484">MNKNLNPLNWTKKQQIIGGAVAIVLIGGVTTGIVANANHQAEVRKIEQLSKEKVEKDRARAEKAKQLEKSNEADSKKLLDIAEKTPTDKNIKLAEDSILKVKNAEVKKAFDNQVVGIKNRVKLQTEAKTAVSNYQKDDMNNDKYKTAQ</sequence>
<dbReference type="Proteomes" id="UP000215635">
    <property type="component" value="Unassembled WGS sequence"/>
</dbReference>
<keyword evidence="2" id="KW-1133">Transmembrane helix</keyword>
<proteinExistence type="predicted"/>
<dbReference type="EMBL" id="NCWV01000016">
    <property type="protein sequence ID" value="PAK88280.1"/>
    <property type="molecule type" value="Genomic_DNA"/>
</dbReference>
<feature type="transmembrane region" description="Helical" evidence="2">
    <location>
        <begin position="16"/>
        <end position="35"/>
    </location>
</feature>
<keyword evidence="2" id="KW-0472">Membrane</keyword>
<gene>
    <name evidence="3" type="ORF">B8W88_10390</name>
</gene>
<evidence type="ECO:0000313" key="3">
    <source>
        <dbReference type="EMBL" id="PAK88280.1"/>
    </source>
</evidence>
<dbReference type="AlphaFoldDB" id="A0AAQ0R4F4"/>
<name>A0AAQ0R4F4_9LACT</name>
<evidence type="ECO:0000313" key="4">
    <source>
        <dbReference type="Proteomes" id="UP000215635"/>
    </source>
</evidence>
<protein>
    <submittedName>
        <fullName evidence="3">Uncharacterized protein</fullName>
    </submittedName>
</protein>
<reference evidence="3 4" key="1">
    <citation type="submission" date="2017-04" db="EMBL/GenBank/DDBJ databases">
        <title>Kefir bacterial isolates.</title>
        <authorList>
            <person name="Kim Y."/>
            <person name="Blasche S."/>
            <person name="Patil K.R."/>
        </authorList>
    </citation>
    <scope>NUCLEOTIDE SEQUENCE [LARGE SCALE GENOMIC DNA]</scope>
    <source>
        <strain evidence="3 4">OG2</strain>
    </source>
</reference>
<keyword evidence="2" id="KW-0812">Transmembrane</keyword>
<dbReference type="RefSeq" id="WP_095348534.1">
    <property type="nucleotide sequence ID" value="NZ_CP184687.1"/>
</dbReference>
<evidence type="ECO:0000256" key="1">
    <source>
        <dbReference type="SAM" id="MobiDB-lite"/>
    </source>
</evidence>
<organism evidence="3 4">
    <name type="scientific">Lactococcus lactis</name>
    <dbReference type="NCBI Taxonomy" id="1358"/>
    <lineage>
        <taxon>Bacteria</taxon>
        <taxon>Bacillati</taxon>
        <taxon>Bacillota</taxon>
        <taxon>Bacilli</taxon>
        <taxon>Lactobacillales</taxon>
        <taxon>Streptococcaceae</taxon>
        <taxon>Lactococcus</taxon>
    </lineage>
</organism>
<accession>A0AAQ0R4F4</accession>